<sequence>TIRRDSVTSRMKPHHLTSDAEVERVARRLSRGLHWKRASKTDGER</sequence>
<feature type="non-terminal residue" evidence="2">
    <location>
        <position position="1"/>
    </location>
</feature>
<protein>
    <submittedName>
        <fullName evidence="2">Uncharacterized protein</fullName>
    </submittedName>
</protein>
<dbReference type="EMBL" id="AMCI01004782">
    <property type="protein sequence ID" value="EJW97400.1"/>
    <property type="molecule type" value="Genomic_DNA"/>
</dbReference>
<organism evidence="2">
    <name type="scientific">gut metagenome</name>
    <dbReference type="NCBI Taxonomy" id="749906"/>
    <lineage>
        <taxon>unclassified sequences</taxon>
        <taxon>metagenomes</taxon>
        <taxon>organismal metagenomes</taxon>
    </lineage>
</organism>
<reference evidence="2" key="1">
    <citation type="journal article" date="2012" name="PLoS ONE">
        <title>Gene sets for utilization of primary and secondary nutrition supplies in the distal gut of endangered iberian lynx.</title>
        <authorList>
            <person name="Alcaide M."/>
            <person name="Messina E."/>
            <person name="Richter M."/>
            <person name="Bargiela R."/>
            <person name="Peplies J."/>
            <person name="Huws S.A."/>
            <person name="Newbold C.J."/>
            <person name="Golyshin P.N."/>
            <person name="Simon M.A."/>
            <person name="Lopez G."/>
            <person name="Yakimov M.M."/>
            <person name="Ferrer M."/>
        </authorList>
    </citation>
    <scope>NUCLEOTIDE SEQUENCE</scope>
</reference>
<comment type="caution">
    <text evidence="2">The sequence shown here is derived from an EMBL/GenBank/DDBJ whole genome shotgun (WGS) entry which is preliminary data.</text>
</comment>
<name>J9CBS1_9ZZZZ</name>
<accession>J9CBS1</accession>
<gene>
    <name evidence="2" type="ORF">EVA_14494</name>
</gene>
<dbReference type="AlphaFoldDB" id="J9CBS1"/>
<evidence type="ECO:0000256" key="1">
    <source>
        <dbReference type="SAM" id="MobiDB-lite"/>
    </source>
</evidence>
<evidence type="ECO:0000313" key="2">
    <source>
        <dbReference type="EMBL" id="EJW97400.1"/>
    </source>
</evidence>
<feature type="region of interest" description="Disordered" evidence="1">
    <location>
        <begin position="1"/>
        <end position="22"/>
    </location>
</feature>
<proteinExistence type="predicted"/>